<feature type="compositionally biased region" description="Polar residues" evidence="1">
    <location>
        <begin position="1"/>
        <end position="14"/>
    </location>
</feature>
<proteinExistence type="predicted"/>
<dbReference type="EMBL" id="GBHO01023967">
    <property type="protein sequence ID" value="JAG19637.1"/>
    <property type="molecule type" value="Transcribed_RNA"/>
</dbReference>
<evidence type="ECO:0000313" key="2">
    <source>
        <dbReference type="EMBL" id="JAG19637.1"/>
    </source>
</evidence>
<gene>
    <name evidence="2" type="primary">Gucy1a3</name>
    <name evidence="2" type="ORF">CM83_46845</name>
</gene>
<reference evidence="2" key="1">
    <citation type="journal article" date="2014" name="PLoS ONE">
        <title>Transcriptome-Based Identification of ABC Transporters in the Western Tarnished Plant Bug Lygus hesperus.</title>
        <authorList>
            <person name="Hull J.J."/>
            <person name="Chaney K."/>
            <person name="Geib S.M."/>
            <person name="Fabrick J.A."/>
            <person name="Brent C.S."/>
            <person name="Walsh D."/>
            <person name="Lavine L.C."/>
        </authorList>
    </citation>
    <scope>NUCLEOTIDE SEQUENCE</scope>
</reference>
<dbReference type="AlphaFoldDB" id="A0A0A9XG10"/>
<reference evidence="2" key="2">
    <citation type="submission" date="2014-07" db="EMBL/GenBank/DDBJ databases">
        <authorList>
            <person name="Hull J."/>
        </authorList>
    </citation>
    <scope>NUCLEOTIDE SEQUENCE</scope>
</reference>
<name>A0A0A9XG10_LYGHE</name>
<protein>
    <submittedName>
        <fullName evidence="2">Guanylate cyclase soluble subunit alpha-3</fullName>
    </submittedName>
</protein>
<sequence length="162" mass="18372">MHCRSAVSSDSANEVATGEEKQSEERAEAWMEAIHNTVTSKLLPYLPTRDTKRCELCVRHVVAATATRHQQKLLRMEEARRFPTLSAAGKLTSLASVQTLLGEASFENAEQLLLARHPNKDYFKRPIKQAFRDIVKSYKDDVEHRLGKLKSTLEHLNSKAEQ</sequence>
<evidence type="ECO:0000256" key="1">
    <source>
        <dbReference type="SAM" id="MobiDB-lite"/>
    </source>
</evidence>
<organism evidence="2">
    <name type="scientific">Lygus hesperus</name>
    <name type="common">Western plant bug</name>
    <dbReference type="NCBI Taxonomy" id="30085"/>
    <lineage>
        <taxon>Eukaryota</taxon>
        <taxon>Metazoa</taxon>
        <taxon>Ecdysozoa</taxon>
        <taxon>Arthropoda</taxon>
        <taxon>Hexapoda</taxon>
        <taxon>Insecta</taxon>
        <taxon>Pterygota</taxon>
        <taxon>Neoptera</taxon>
        <taxon>Paraneoptera</taxon>
        <taxon>Hemiptera</taxon>
        <taxon>Heteroptera</taxon>
        <taxon>Panheteroptera</taxon>
        <taxon>Cimicomorpha</taxon>
        <taxon>Miridae</taxon>
        <taxon>Mirini</taxon>
        <taxon>Lygus</taxon>
    </lineage>
</organism>
<feature type="region of interest" description="Disordered" evidence="1">
    <location>
        <begin position="1"/>
        <end position="26"/>
    </location>
</feature>
<accession>A0A0A9XG10</accession>